<dbReference type="Proteomes" id="UP001595925">
    <property type="component" value="Unassembled WGS sequence"/>
</dbReference>
<evidence type="ECO:0000313" key="2">
    <source>
        <dbReference type="EMBL" id="MFC4987930.1"/>
    </source>
</evidence>
<reference evidence="2 3" key="1">
    <citation type="journal article" date="2019" name="Int. J. Syst. Evol. Microbiol.">
        <title>The Global Catalogue of Microorganisms (GCM) 10K type strain sequencing project: providing services to taxonomists for standard genome sequencing and annotation.</title>
        <authorList>
            <consortium name="The Broad Institute Genomics Platform"/>
            <consortium name="The Broad Institute Genome Sequencing Center for Infectious Disease"/>
            <person name="Wu L."/>
            <person name="Ma J."/>
        </authorList>
    </citation>
    <scope>NUCLEOTIDE SEQUENCE [LARGE SCALE GENOMIC DNA]</scope>
    <source>
        <strain evidence="2 3">CGMCC 1.15824</strain>
    </source>
</reference>
<comment type="caution">
    <text evidence="2">The sequence shown here is derived from an EMBL/GenBank/DDBJ whole genome shotgun (WGS) entry which is preliminary data.</text>
</comment>
<organism evidence="2 3">
    <name type="scientific">Saliphagus infecundisoli</name>
    <dbReference type="NCBI Taxonomy" id="1849069"/>
    <lineage>
        <taxon>Archaea</taxon>
        <taxon>Methanobacteriati</taxon>
        <taxon>Methanobacteriota</taxon>
        <taxon>Stenosarchaea group</taxon>
        <taxon>Halobacteria</taxon>
        <taxon>Halobacteriales</taxon>
        <taxon>Natrialbaceae</taxon>
        <taxon>Saliphagus</taxon>
    </lineage>
</organism>
<gene>
    <name evidence="2" type="ORF">ACFPFO_09230</name>
</gene>
<protein>
    <recommendedName>
        <fullName evidence="4">HEAT repeat domain-containing protein</fullName>
    </recommendedName>
</protein>
<dbReference type="EMBL" id="JBHSJG010000035">
    <property type="protein sequence ID" value="MFC4987930.1"/>
    <property type="molecule type" value="Genomic_DNA"/>
</dbReference>
<dbReference type="Gene3D" id="1.25.10.10">
    <property type="entry name" value="Leucine-rich Repeat Variant"/>
    <property type="match status" value="1"/>
</dbReference>
<keyword evidence="3" id="KW-1185">Reference proteome</keyword>
<feature type="region of interest" description="Disordered" evidence="1">
    <location>
        <begin position="161"/>
        <end position="196"/>
    </location>
</feature>
<dbReference type="AlphaFoldDB" id="A0ABD5QED9"/>
<accession>A0ABD5QED9</accession>
<name>A0ABD5QED9_9EURY</name>
<dbReference type="RefSeq" id="WP_224829419.1">
    <property type="nucleotide sequence ID" value="NZ_JAIVEF010000020.1"/>
</dbReference>
<evidence type="ECO:0000256" key="1">
    <source>
        <dbReference type="SAM" id="MobiDB-lite"/>
    </source>
</evidence>
<proteinExistence type="predicted"/>
<evidence type="ECO:0000313" key="3">
    <source>
        <dbReference type="Proteomes" id="UP001595925"/>
    </source>
</evidence>
<dbReference type="InterPro" id="IPR011989">
    <property type="entry name" value="ARM-like"/>
</dbReference>
<sequence length="196" mass="20051">MDGEPCGSDESAVPPPAIDLPAVLAGLDAEAERRDAVAAVREAVDEEPAACAPTIPKLRDLLGEGTAEEAAVAYCLAEIAEASPTDVAPSAGDIAAFVAGEHPSPAATEGFRALAAVADARPDAVEDHDDRLVRAIEAGPDPDRGSPRLWEAIERLERAIPSIATATPDDGRENGALGGSGYEGRPVAVVTEEPES</sequence>
<evidence type="ECO:0008006" key="4">
    <source>
        <dbReference type="Google" id="ProtNLM"/>
    </source>
</evidence>